<name>A0A2K8SWC7_9NOSO</name>
<gene>
    <name evidence="1" type="ORF">COO91_05769</name>
</gene>
<dbReference type="EMBL" id="CP024785">
    <property type="protein sequence ID" value="AUB39771.1"/>
    <property type="molecule type" value="Genomic_DNA"/>
</dbReference>
<reference evidence="1 2" key="1">
    <citation type="submission" date="2017-11" db="EMBL/GenBank/DDBJ databases">
        <title>Complete genome of a free-living desiccation-tolerant cyanobacterium and its photosynthetic adaptation to extreme terrestrial habitat.</title>
        <authorList>
            <person name="Shang J."/>
        </authorList>
    </citation>
    <scope>NUCLEOTIDE SEQUENCE [LARGE SCALE GENOMIC DNA]</scope>
    <source>
        <strain evidence="1 2">CCNUN1</strain>
    </source>
</reference>
<dbReference type="KEGG" id="nfl:COO91_05769"/>
<proteinExistence type="predicted"/>
<keyword evidence="2" id="KW-1185">Reference proteome</keyword>
<protein>
    <submittedName>
        <fullName evidence="1">Uncharacterized protein</fullName>
    </submittedName>
</protein>
<evidence type="ECO:0000313" key="2">
    <source>
        <dbReference type="Proteomes" id="UP000232003"/>
    </source>
</evidence>
<dbReference type="AlphaFoldDB" id="A0A2K8SWC7"/>
<sequence length="37" mass="4239">MNPSLNWVNESLNWMNPSQFSIISKQIDILLIKGLPP</sequence>
<organism evidence="1 2">
    <name type="scientific">Nostoc flagelliforme CCNUN1</name>
    <dbReference type="NCBI Taxonomy" id="2038116"/>
    <lineage>
        <taxon>Bacteria</taxon>
        <taxon>Bacillati</taxon>
        <taxon>Cyanobacteriota</taxon>
        <taxon>Cyanophyceae</taxon>
        <taxon>Nostocales</taxon>
        <taxon>Nostocaceae</taxon>
        <taxon>Nostoc</taxon>
    </lineage>
</organism>
<evidence type="ECO:0000313" key="1">
    <source>
        <dbReference type="EMBL" id="AUB39771.1"/>
    </source>
</evidence>
<dbReference type="Proteomes" id="UP000232003">
    <property type="component" value="Chromosome"/>
</dbReference>
<accession>A0A2K8SWC7</accession>